<evidence type="ECO:0000256" key="1">
    <source>
        <dbReference type="ARBA" id="ARBA00022679"/>
    </source>
</evidence>
<dbReference type="PROSITE" id="PS51186">
    <property type="entry name" value="GNAT"/>
    <property type="match status" value="1"/>
</dbReference>
<evidence type="ECO:0000259" key="3">
    <source>
        <dbReference type="PROSITE" id="PS51186"/>
    </source>
</evidence>
<gene>
    <name evidence="4" type="ORF">AFM11_21110</name>
</gene>
<dbReference type="GO" id="GO:0016747">
    <property type="term" value="F:acyltransferase activity, transferring groups other than amino-acyl groups"/>
    <property type="evidence" value="ECO:0007669"/>
    <property type="project" value="InterPro"/>
</dbReference>
<dbReference type="Pfam" id="PF00583">
    <property type="entry name" value="Acetyltransf_1"/>
    <property type="match status" value="1"/>
</dbReference>
<dbReference type="InterPro" id="IPR000182">
    <property type="entry name" value="GNAT_dom"/>
</dbReference>
<dbReference type="Gene3D" id="3.40.630.30">
    <property type="match status" value="1"/>
</dbReference>
<dbReference type="EMBL" id="LGTW01000014">
    <property type="protein sequence ID" value="KWX22368.1"/>
    <property type="molecule type" value="Genomic_DNA"/>
</dbReference>
<dbReference type="InterPro" id="IPR016181">
    <property type="entry name" value="Acyl_CoA_acyltransferase"/>
</dbReference>
<sequence>MLIRRATPDDRSALRDVHNAAFASDAATQSVEATLVDQLGAAGDSIPALSLVAEIDGAVVGHVLGSRAQLDGRPSLALGPLGVLPTHQRHGVGSALMHAVLAAADALGFPEAVLLGDPAYYCRFGFRPAPPLGVRPPVKEWAEHFQIRTLTSWTPDRQGTFRYAPAFDDI</sequence>
<feature type="domain" description="N-acetyltransferase" evidence="3">
    <location>
        <begin position="1"/>
        <end position="156"/>
    </location>
</feature>
<dbReference type="STRING" id="59750.AWC31_06475"/>
<dbReference type="PANTHER" id="PTHR43877:SF1">
    <property type="entry name" value="ACETYLTRANSFERASE"/>
    <property type="match status" value="1"/>
</dbReference>
<name>A0A132PJ28_9MYCO</name>
<keyword evidence="2" id="KW-0012">Acyltransferase</keyword>
<dbReference type="PANTHER" id="PTHR43877">
    <property type="entry name" value="AMINOALKYLPHOSPHONATE N-ACETYLTRANSFERASE-RELATED-RELATED"/>
    <property type="match status" value="1"/>
</dbReference>
<dbReference type="PATRIC" id="fig|59750.3.peg.1569"/>
<evidence type="ECO:0000313" key="5">
    <source>
        <dbReference type="Proteomes" id="UP000070612"/>
    </source>
</evidence>
<evidence type="ECO:0000313" key="4">
    <source>
        <dbReference type="EMBL" id="KWX22368.1"/>
    </source>
</evidence>
<dbReference type="InterPro" id="IPR050832">
    <property type="entry name" value="Bact_Acetyltransf"/>
</dbReference>
<dbReference type="SUPFAM" id="SSF55729">
    <property type="entry name" value="Acyl-CoA N-acyltransferases (Nat)"/>
    <property type="match status" value="1"/>
</dbReference>
<accession>A0A132PJ28</accession>
<evidence type="ECO:0000256" key="2">
    <source>
        <dbReference type="ARBA" id="ARBA00023315"/>
    </source>
</evidence>
<protein>
    <recommendedName>
        <fullName evidence="3">N-acetyltransferase domain-containing protein</fullName>
    </recommendedName>
</protein>
<dbReference type="Proteomes" id="UP000070612">
    <property type="component" value="Unassembled WGS sequence"/>
</dbReference>
<comment type="caution">
    <text evidence="4">The sequence shown here is derived from an EMBL/GenBank/DDBJ whole genome shotgun (WGS) entry which is preliminary data.</text>
</comment>
<proteinExistence type="predicted"/>
<organism evidence="4 5">
    <name type="scientific">Mycolicibacterium wolinskyi</name>
    <dbReference type="NCBI Taxonomy" id="59750"/>
    <lineage>
        <taxon>Bacteria</taxon>
        <taxon>Bacillati</taxon>
        <taxon>Actinomycetota</taxon>
        <taxon>Actinomycetes</taxon>
        <taxon>Mycobacteriales</taxon>
        <taxon>Mycobacteriaceae</taxon>
        <taxon>Mycolicibacterium</taxon>
    </lineage>
</organism>
<keyword evidence="1" id="KW-0808">Transferase</keyword>
<reference evidence="4 5" key="1">
    <citation type="submission" date="2015-07" db="EMBL/GenBank/DDBJ databases">
        <title>A draft genome sequence of Mycobacterium wolinskyi.</title>
        <authorList>
            <person name="de Man T.J."/>
            <person name="Perry K.A."/>
            <person name="Coulliette A.D."/>
            <person name="Jensen B."/>
            <person name="Toney N.C."/>
            <person name="Limbago B.M."/>
            <person name="Noble-Wang J."/>
        </authorList>
    </citation>
    <scope>NUCLEOTIDE SEQUENCE [LARGE SCALE GENOMIC DNA]</scope>
    <source>
        <strain evidence="4 5">CDC_01</strain>
    </source>
</reference>
<dbReference type="RefSeq" id="WP_067852265.1">
    <property type="nucleotide sequence ID" value="NZ_LGTW01000014.1"/>
</dbReference>
<keyword evidence="5" id="KW-1185">Reference proteome</keyword>
<dbReference type="AlphaFoldDB" id="A0A132PJ28"/>
<dbReference type="CDD" id="cd04301">
    <property type="entry name" value="NAT_SF"/>
    <property type="match status" value="1"/>
</dbReference>